<dbReference type="CDD" id="cd00077">
    <property type="entry name" value="HDc"/>
    <property type="match status" value="1"/>
</dbReference>
<keyword evidence="3" id="KW-1185">Reference proteome</keyword>
<dbReference type="Gene3D" id="1.10.3210.10">
    <property type="entry name" value="Hypothetical protein af1432"/>
    <property type="match status" value="1"/>
</dbReference>
<keyword evidence="2" id="KW-0378">Hydrolase</keyword>
<evidence type="ECO:0000259" key="1">
    <source>
        <dbReference type="SMART" id="SM00471"/>
    </source>
</evidence>
<dbReference type="InterPro" id="IPR006674">
    <property type="entry name" value="HD_domain"/>
</dbReference>
<dbReference type="EMBL" id="CP009498">
    <property type="protein sequence ID" value="AKL97928.1"/>
    <property type="molecule type" value="Genomic_DNA"/>
</dbReference>
<sequence length="227" mass="25490">MKENEYKFSNVTLAEVKSNPIVNTFIKSANDYLGIIGYTEHGIRHVSLVASIAENVLLYLDYPKRLQELASIAGYLHDIGNVVNRKDHGQSAALISMRLLKDMGATPDEAALVISAIGNHEEEVGDPVNPVAAALILADKSDVHKTRVRAADGDFDIHDRVNDAVERSFLKVLKEKKIISLQLTIDTQKSQVMEYFEIFMSRMLMCRRAANFLDCNFELIINERKLL</sequence>
<dbReference type="Pfam" id="PF01966">
    <property type="entry name" value="HD"/>
    <property type="match status" value="1"/>
</dbReference>
<dbReference type="InterPro" id="IPR003607">
    <property type="entry name" value="HD/PDEase_dom"/>
</dbReference>
<accession>A0A0G3WHV8</accession>
<dbReference type="AlphaFoldDB" id="A0A0G3WHV8"/>
<evidence type="ECO:0000313" key="3">
    <source>
        <dbReference type="Proteomes" id="UP000035337"/>
    </source>
</evidence>
<name>A0A0G3WHV8_9BACT</name>
<organism evidence="2 3">
    <name type="scientific">Endomicrobium proavitum</name>
    <dbReference type="NCBI Taxonomy" id="1408281"/>
    <lineage>
        <taxon>Bacteria</taxon>
        <taxon>Pseudomonadati</taxon>
        <taxon>Elusimicrobiota</taxon>
        <taxon>Endomicrobiia</taxon>
        <taxon>Endomicrobiales</taxon>
        <taxon>Endomicrobiaceae</taxon>
        <taxon>Endomicrobium</taxon>
    </lineage>
</organism>
<protein>
    <submittedName>
        <fullName evidence="2">Metal dependent phosphohydrolase</fullName>
    </submittedName>
</protein>
<dbReference type="KEGG" id="epo:Epro_0549"/>
<dbReference type="SMART" id="SM00471">
    <property type="entry name" value="HDc"/>
    <property type="match status" value="1"/>
</dbReference>
<dbReference type="SUPFAM" id="SSF109604">
    <property type="entry name" value="HD-domain/PDEase-like"/>
    <property type="match status" value="1"/>
</dbReference>
<dbReference type="PATRIC" id="fig|1408281.3.peg.564"/>
<dbReference type="Proteomes" id="UP000035337">
    <property type="component" value="Chromosome"/>
</dbReference>
<dbReference type="GO" id="GO:0016787">
    <property type="term" value="F:hydrolase activity"/>
    <property type="evidence" value="ECO:0007669"/>
    <property type="project" value="UniProtKB-KW"/>
</dbReference>
<reference evidence="2 3" key="1">
    <citation type="submission" date="2014-09" db="EMBL/GenBank/DDBJ databases">
        <title>Complete genome sequence of Endomicrobium proavitum.</title>
        <authorList>
            <person name="Zheng H."/>
        </authorList>
    </citation>
    <scope>NUCLEOTIDE SEQUENCE [LARGE SCALE GENOMIC DNA]</scope>
    <source>
        <strain evidence="2 3">Rsa215</strain>
    </source>
</reference>
<proteinExistence type="predicted"/>
<dbReference type="OrthoDB" id="247014at2"/>
<dbReference type="STRING" id="1408281.Epro_0549"/>
<dbReference type="RefSeq" id="WP_052570388.1">
    <property type="nucleotide sequence ID" value="NZ_CP009498.1"/>
</dbReference>
<evidence type="ECO:0000313" key="2">
    <source>
        <dbReference type="EMBL" id="AKL97928.1"/>
    </source>
</evidence>
<gene>
    <name evidence="2" type="ORF">Epro_0549</name>
</gene>
<feature type="domain" description="HD/PDEase" evidence="1">
    <location>
        <begin position="38"/>
        <end position="153"/>
    </location>
</feature>